<keyword evidence="2" id="KW-1185">Reference proteome</keyword>
<proteinExistence type="predicted"/>
<dbReference type="RefSeq" id="WP_268793586.1">
    <property type="nucleotide sequence ID" value="NZ_JAYGHK010000083.1"/>
</dbReference>
<dbReference type="EMBL" id="JAYGHK010000083">
    <property type="protein sequence ID" value="MEA5610233.1"/>
    <property type="molecule type" value="Genomic_DNA"/>
</dbReference>
<evidence type="ECO:0000313" key="2">
    <source>
        <dbReference type="Proteomes" id="UP001303285"/>
    </source>
</evidence>
<organism evidence="1 2">
    <name type="scientific">Nodularia spumigena UHCC 0060</name>
    <dbReference type="NCBI Taxonomy" id="3110300"/>
    <lineage>
        <taxon>Bacteria</taxon>
        <taxon>Bacillati</taxon>
        <taxon>Cyanobacteriota</taxon>
        <taxon>Cyanophyceae</taxon>
        <taxon>Nostocales</taxon>
        <taxon>Nodulariaceae</taxon>
        <taxon>Nodularia</taxon>
    </lineage>
</organism>
<accession>A0ABU5UWL0</accession>
<gene>
    <name evidence="1" type="ORF">VB695_19535</name>
</gene>
<reference evidence="1 2" key="1">
    <citation type="submission" date="2023-12" db="EMBL/GenBank/DDBJ databases">
        <title>Baltic Sea Cyanobacteria.</title>
        <authorList>
            <person name="Delbaje E."/>
            <person name="Fewer D.P."/>
            <person name="Shishido T.K."/>
        </authorList>
    </citation>
    <scope>NUCLEOTIDE SEQUENCE [LARGE SCALE GENOMIC DNA]</scope>
    <source>
        <strain evidence="1 2">UHCC 0060</strain>
    </source>
</reference>
<dbReference type="Proteomes" id="UP001303285">
    <property type="component" value="Unassembled WGS sequence"/>
</dbReference>
<sequence>MSTQAAVAYGKNFHLYRQVIDDNFIYLELVSNFPGQMSHLHPQL</sequence>
<name>A0ABU5UWL0_NODSP</name>
<comment type="caution">
    <text evidence="1">The sequence shown here is derived from an EMBL/GenBank/DDBJ whole genome shotgun (WGS) entry which is preliminary data.</text>
</comment>
<evidence type="ECO:0000313" key="1">
    <source>
        <dbReference type="EMBL" id="MEA5610233.1"/>
    </source>
</evidence>
<protein>
    <submittedName>
        <fullName evidence="1">Uncharacterized protein</fullName>
    </submittedName>
</protein>